<keyword evidence="2" id="KW-1133">Transmembrane helix</keyword>
<name>A0ABD0Y4E1_9HEMI</name>
<proteinExistence type="predicted"/>
<keyword evidence="2" id="KW-0812">Transmembrane</keyword>
<feature type="transmembrane region" description="Helical" evidence="2">
    <location>
        <begin position="158"/>
        <end position="183"/>
    </location>
</feature>
<evidence type="ECO:0000256" key="1">
    <source>
        <dbReference type="SAM" id="MobiDB-lite"/>
    </source>
</evidence>
<evidence type="ECO:0000256" key="2">
    <source>
        <dbReference type="SAM" id="Phobius"/>
    </source>
</evidence>
<accession>A0ABD0Y4E1</accession>
<feature type="region of interest" description="Disordered" evidence="1">
    <location>
        <begin position="293"/>
        <end position="322"/>
    </location>
</feature>
<comment type="caution">
    <text evidence="3">The sequence shown here is derived from an EMBL/GenBank/DDBJ whole genome shotgun (WGS) entry which is preliminary data.</text>
</comment>
<dbReference type="Proteomes" id="UP001558652">
    <property type="component" value="Unassembled WGS sequence"/>
</dbReference>
<organism evidence="3 4">
    <name type="scientific">Ranatra chinensis</name>
    <dbReference type="NCBI Taxonomy" id="642074"/>
    <lineage>
        <taxon>Eukaryota</taxon>
        <taxon>Metazoa</taxon>
        <taxon>Ecdysozoa</taxon>
        <taxon>Arthropoda</taxon>
        <taxon>Hexapoda</taxon>
        <taxon>Insecta</taxon>
        <taxon>Pterygota</taxon>
        <taxon>Neoptera</taxon>
        <taxon>Paraneoptera</taxon>
        <taxon>Hemiptera</taxon>
        <taxon>Heteroptera</taxon>
        <taxon>Panheteroptera</taxon>
        <taxon>Nepomorpha</taxon>
        <taxon>Nepidae</taxon>
        <taxon>Ranatrinae</taxon>
        <taxon>Ranatra</taxon>
    </lineage>
</organism>
<protein>
    <submittedName>
        <fullName evidence="3">Uncharacterized protein</fullName>
    </submittedName>
</protein>
<dbReference type="EMBL" id="JBFDAA010000014">
    <property type="protein sequence ID" value="KAL1122162.1"/>
    <property type="molecule type" value="Genomic_DNA"/>
</dbReference>
<keyword evidence="4" id="KW-1185">Reference proteome</keyword>
<feature type="compositionally biased region" description="Basic and acidic residues" evidence="1">
    <location>
        <begin position="303"/>
        <end position="313"/>
    </location>
</feature>
<evidence type="ECO:0000313" key="4">
    <source>
        <dbReference type="Proteomes" id="UP001558652"/>
    </source>
</evidence>
<dbReference type="AlphaFoldDB" id="A0ABD0Y4E1"/>
<gene>
    <name evidence="3" type="ORF">AAG570_003567</name>
</gene>
<keyword evidence="2" id="KW-0472">Membrane</keyword>
<reference evidence="3 4" key="1">
    <citation type="submission" date="2024-07" db="EMBL/GenBank/DDBJ databases">
        <title>Chromosome-level genome assembly of the water stick insect Ranatra chinensis (Heteroptera: Nepidae).</title>
        <authorList>
            <person name="Liu X."/>
        </authorList>
    </citation>
    <scope>NUCLEOTIDE SEQUENCE [LARGE SCALE GENOMIC DNA]</scope>
    <source>
        <strain evidence="3">Cailab_2021Rc</strain>
        <tissue evidence="3">Muscle</tissue>
    </source>
</reference>
<sequence length="322" mass="36449">MQPNNNETGEQDEDHPSARWFVLLLAGNSTIVKLRQKDFAKYLKLNLAARLSLEYDELRVNRVIVAPPRLVVNVSVLPSEAGDLDQEFDINERIFGEEEAPLHKLAETNATLLELSGEEYHVVRFLSLRSERPMSLEEAASETTSVVVTDKHTDIEKVIYVGVGGACIIVLVPLVFALCRLYVLTKKIRWPWKREKPLFGGPRGGPRHRRMEEPPPPVGGPLTVIYSGSFVERNGPPSGSWLEDEYRQNSIYGLEKTGEFCDPTILDSPRFNIDSRLHILGCRPGHLLLPHTPLKQHKQHHNTSKDTERRIPKGLDNPNYQT</sequence>
<evidence type="ECO:0000313" key="3">
    <source>
        <dbReference type="EMBL" id="KAL1122162.1"/>
    </source>
</evidence>